<keyword evidence="2" id="KW-0863">Zinc-finger</keyword>
<dbReference type="AlphaFoldDB" id="A0AAV7HIH6"/>
<organism evidence="6 7">
    <name type="scientific">Cotesia glomerata</name>
    <name type="common">Lepidopteran parasitic wasp</name>
    <name type="synonym">Apanteles glomeratus</name>
    <dbReference type="NCBI Taxonomy" id="32391"/>
    <lineage>
        <taxon>Eukaryota</taxon>
        <taxon>Metazoa</taxon>
        <taxon>Ecdysozoa</taxon>
        <taxon>Arthropoda</taxon>
        <taxon>Hexapoda</taxon>
        <taxon>Insecta</taxon>
        <taxon>Pterygota</taxon>
        <taxon>Neoptera</taxon>
        <taxon>Endopterygota</taxon>
        <taxon>Hymenoptera</taxon>
        <taxon>Apocrita</taxon>
        <taxon>Ichneumonoidea</taxon>
        <taxon>Braconidae</taxon>
        <taxon>Microgastrinae</taxon>
        <taxon>Cotesia</taxon>
    </lineage>
</organism>
<name>A0AAV7HIH6_COTGL</name>
<keyword evidence="7" id="KW-1185">Reference proteome</keyword>
<evidence type="ECO:0000256" key="4">
    <source>
        <dbReference type="SAM" id="MobiDB-lite"/>
    </source>
</evidence>
<dbReference type="GO" id="GO:0008270">
    <property type="term" value="F:zinc ion binding"/>
    <property type="evidence" value="ECO:0007669"/>
    <property type="project" value="UniProtKB-KW"/>
</dbReference>
<sequence>MWVWVWLVGYSARHYRVMGEQLRTILWKCVNVEDLKCEGFCATSSAKEDGYVVQEIEHSHPPYQEEMASTSGVSNSHTNSNPMTTPTPRETTLNRPIGESINVFEFNEQGKKILVQKGYKYIDDFTSKRTIFWRCVNFEDLKCEGYCATSSAKKDGYVVQESKHSHPPYQEKMASISGDSNSHTNSNTMTTPTPRKMTLNRPIAESINVFEVNEQGKKILVQSGYKYIGDFPRKRTIVWKWVNFEDLKCEGFCATSSAKKDGYVVQESKHSHPPYQEKMASISGDSNSHTNSNPMTTPTPRKTTLNRPTAESINVAIAKRRIGKRMVLLYSIYFITIYTCEFLRSIPLSFMCSLGDIIYVRTHNHPDPKQVGKIFNHYRFSRNMEFAASVSKSLTNSNPMTTPTPRETTLNQPITESMNIGKRHVVDEKGYIYSYCPGNETLKWECIYYKKLNCEGYCKTSTSRKNGITLFYCDFHLHSHNHPPGSEEIDVMLSHNQLREKAFAATYHPPYQEKMASTSGVSNSHTNSNPMSTPTPRETTLNRPIAESINVCEGFCKTSSPRMHGDIIYKHGHNHPPGSAKIDVILSHNQLREKAFAASVSDSHTNSNPMSTPTPSDIIYKHGHNHPPSSKIVAKMKRHNRLKEKAIAASVSDSHTNSKPMTSRVLMSEKVSLDSIAWSMYRSSRFPWSSENRHRMSLLLEHYTSFNLVPPSLYVICAGEKTRSTKSETN</sequence>
<evidence type="ECO:0000256" key="1">
    <source>
        <dbReference type="ARBA" id="ARBA00022723"/>
    </source>
</evidence>
<dbReference type="Proteomes" id="UP000826195">
    <property type="component" value="Unassembled WGS sequence"/>
</dbReference>
<evidence type="ECO:0000256" key="3">
    <source>
        <dbReference type="ARBA" id="ARBA00022833"/>
    </source>
</evidence>
<keyword evidence="1" id="KW-0479">Metal-binding</keyword>
<evidence type="ECO:0000313" key="7">
    <source>
        <dbReference type="Proteomes" id="UP000826195"/>
    </source>
</evidence>
<comment type="caution">
    <text evidence="6">The sequence shown here is derived from an EMBL/GenBank/DDBJ whole genome shotgun (WGS) entry which is preliminary data.</text>
</comment>
<protein>
    <recommendedName>
        <fullName evidence="5">FLYWCH-type domain-containing protein</fullName>
    </recommendedName>
</protein>
<feature type="compositionally biased region" description="Polar residues" evidence="4">
    <location>
        <begin position="515"/>
        <end position="539"/>
    </location>
</feature>
<evidence type="ECO:0000256" key="2">
    <source>
        <dbReference type="ARBA" id="ARBA00022771"/>
    </source>
</evidence>
<dbReference type="InterPro" id="IPR007588">
    <property type="entry name" value="Znf_FLYWCH"/>
</dbReference>
<dbReference type="Pfam" id="PF04500">
    <property type="entry name" value="FLYWCH"/>
    <property type="match status" value="1"/>
</dbReference>
<feature type="domain" description="FLYWCH-type" evidence="5">
    <location>
        <begin position="107"/>
        <end position="166"/>
    </location>
</feature>
<reference evidence="6 7" key="1">
    <citation type="journal article" date="2021" name="J. Hered.">
        <title>A chromosome-level genome assembly of the parasitoid wasp, Cotesia glomerata (Hymenoptera: Braconidae).</title>
        <authorList>
            <person name="Pinto B.J."/>
            <person name="Weis J.J."/>
            <person name="Gamble T."/>
            <person name="Ode P.J."/>
            <person name="Paul R."/>
            <person name="Zaspel J.M."/>
        </authorList>
    </citation>
    <scope>NUCLEOTIDE SEQUENCE [LARGE SCALE GENOMIC DNA]</scope>
    <source>
        <strain evidence="6">CgM1</strain>
    </source>
</reference>
<accession>A0AAV7HIH6</accession>
<feature type="region of interest" description="Disordered" evidence="4">
    <location>
        <begin position="168"/>
        <end position="196"/>
    </location>
</feature>
<gene>
    <name evidence="6" type="ORF">KQX54_007804</name>
</gene>
<feature type="region of interest" description="Disordered" evidence="4">
    <location>
        <begin position="266"/>
        <end position="305"/>
    </location>
</feature>
<evidence type="ECO:0000313" key="6">
    <source>
        <dbReference type="EMBL" id="KAH0539745.1"/>
    </source>
</evidence>
<feature type="compositionally biased region" description="Low complexity" evidence="4">
    <location>
        <begin position="180"/>
        <end position="193"/>
    </location>
</feature>
<proteinExistence type="predicted"/>
<feature type="region of interest" description="Disordered" evidence="4">
    <location>
        <begin position="63"/>
        <end position="94"/>
    </location>
</feature>
<feature type="compositionally biased region" description="Polar residues" evidence="4">
    <location>
        <begin position="283"/>
        <end position="305"/>
    </location>
</feature>
<dbReference type="Gene3D" id="2.20.25.240">
    <property type="match status" value="2"/>
</dbReference>
<keyword evidence="3" id="KW-0862">Zinc</keyword>
<evidence type="ECO:0000259" key="5">
    <source>
        <dbReference type="Pfam" id="PF04500"/>
    </source>
</evidence>
<feature type="region of interest" description="Disordered" evidence="4">
    <location>
        <begin position="514"/>
        <end position="539"/>
    </location>
</feature>
<feature type="compositionally biased region" description="Polar residues" evidence="4">
    <location>
        <begin position="67"/>
        <end position="94"/>
    </location>
</feature>
<dbReference type="EMBL" id="JAHXZJ010002609">
    <property type="protein sequence ID" value="KAH0539745.1"/>
    <property type="molecule type" value="Genomic_DNA"/>
</dbReference>